<evidence type="ECO:0000256" key="4">
    <source>
        <dbReference type="ARBA" id="ARBA00022692"/>
    </source>
</evidence>
<evidence type="ECO:0000256" key="8">
    <source>
        <dbReference type="SAM" id="Phobius"/>
    </source>
</evidence>
<feature type="domain" description="Cation efflux protein transmembrane" evidence="9">
    <location>
        <begin position="17"/>
        <end position="206"/>
    </location>
</feature>
<reference evidence="12" key="1">
    <citation type="submission" date="2021-02" db="EMBL/GenBank/DDBJ databases">
        <title>Leucobacter sp. CX169.</title>
        <authorList>
            <person name="Cheng Y."/>
        </authorList>
    </citation>
    <scope>NUCLEOTIDE SEQUENCE [LARGE SCALE GENOMIC DNA]</scope>
    <source>
        <strain evidence="12">JY899</strain>
    </source>
</reference>
<dbReference type="PANTHER" id="PTHR11562">
    <property type="entry name" value="CATION EFFLUX PROTEIN/ ZINC TRANSPORTER"/>
    <property type="match status" value="1"/>
</dbReference>
<keyword evidence="5 8" id="KW-1133">Transmembrane helix</keyword>
<evidence type="ECO:0000256" key="2">
    <source>
        <dbReference type="ARBA" id="ARBA00008873"/>
    </source>
</evidence>
<dbReference type="InterPro" id="IPR027469">
    <property type="entry name" value="Cation_efflux_TMD_sf"/>
</dbReference>
<feature type="transmembrane region" description="Helical" evidence="8">
    <location>
        <begin position="41"/>
        <end position="61"/>
    </location>
</feature>
<dbReference type="Proteomes" id="UP000705983">
    <property type="component" value="Unassembled WGS sequence"/>
</dbReference>
<feature type="domain" description="Cation efflux protein cytoplasmic" evidence="10">
    <location>
        <begin position="210"/>
        <end position="288"/>
    </location>
</feature>
<accession>A0ABS2TEF1</accession>
<feature type="transmembrane region" description="Helical" evidence="8">
    <location>
        <begin position="181"/>
        <end position="198"/>
    </location>
</feature>
<protein>
    <submittedName>
        <fullName evidence="11">Cation transporter</fullName>
    </submittedName>
</protein>
<organism evidence="11 12">
    <name type="scientific">Flaviflexus equikiangi</name>
    <dbReference type="NCBI Taxonomy" id="2758573"/>
    <lineage>
        <taxon>Bacteria</taxon>
        <taxon>Bacillati</taxon>
        <taxon>Actinomycetota</taxon>
        <taxon>Actinomycetes</taxon>
        <taxon>Actinomycetales</taxon>
        <taxon>Actinomycetaceae</taxon>
        <taxon>Flaviflexus</taxon>
    </lineage>
</organism>
<dbReference type="EMBL" id="JAFFJS010000002">
    <property type="protein sequence ID" value="MBM9433029.1"/>
    <property type="molecule type" value="Genomic_DNA"/>
</dbReference>
<dbReference type="InterPro" id="IPR027470">
    <property type="entry name" value="Cation_efflux_CTD"/>
</dbReference>
<dbReference type="SUPFAM" id="SSF160240">
    <property type="entry name" value="Cation efflux protein cytoplasmic domain-like"/>
    <property type="match status" value="1"/>
</dbReference>
<comment type="subcellular location">
    <subcellularLocation>
        <location evidence="1">Membrane</location>
        <topology evidence="1">Multi-pass membrane protein</topology>
    </subcellularLocation>
</comment>
<keyword evidence="3" id="KW-0813">Transport</keyword>
<feature type="transmembrane region" description="Helical" evidence="8">
    <location>
        <begin position="116"/>
        <end position="136"/>
    </location>
</feature>
<dbReference type="NCBIfam" id="TIGR01297">
    <property type="entry name" value="CDF"/>
    <property type="match status" value="1"/>
</dbReference>
<dbReference type="InterPro" id="IPR002524">
    <property type="entry name" value="Cation_efflux"/>
</dbReference>
<feature type="transmembrane region" description="Helical" evidence="8">
    <location>
        <begin position="82"/>
        <end position="101"/>
    </location>
</feature>
<evidence type="ECO:0000256" key="5">
    <source>
        <dbReference type="ARBA" id="ARBA00022989"/>
    </source>
</evidence>
<gene>
    <name evidence="11" type="ORF">JVW63_04850</name>
</gene>
<dbReference type="Pfam" id="PF16916">
    <property type="entry name" value="ZT_dimer"/>
    <property type="match status" value="1"/>
</dbReference>
<feature type="transmembrane region" description="Helical" evidence="8">
    <location>
        <begin position="157"/>
        <end position="175"/>
    </location>
</feature>
<comment type="similarity">
    <text evidence="2">Belongs to the cation diffusion facilitator (CDF) transporter (TC 2.A.4) family. SLC30A subfamily.</text>
</comment>
<keyword evidence="6" id="KW-0406">Ion transport</keyword>
<keyword evidence="7 8" id="KW-0472">Membrane</keyword>
<evidence type="ECO:0000259" key="9">
    <source>
        <dbReference type="Pfam" id="PF01545"/>
    </source>
</evidence>
<evidence type="ECO:0000256" key="1">
    <source>
        <dbReference type="ARBA" id="ARBA00004141"/>
    </source>
</evidence>
<evidence type="ECO:0000256" key="3">
    <source>
        <dbReference type="ARBA" id="ARBA00022448"/>
    </source>
</evidence>
<evidence type="ECO:0000313" key="12">
    <source>
        <dbReference type="Proteomes" id="UP000705983"/>
    </source>
</evidence>
<name>A0ABS2TEF1_9ACTO</name>
<evidence type="ECO:0000256" key="6">
    <source>
        <dbReference type="ARBA" id="ARBA00023065"/>
    </source>
</evidence>
<feature type="transmembrane region" description="Helical" evidence="8">
    <location>
        <begin position="15"/>
        <end position="35"/>
    </location>
</feature>
<evidence type="ECO:0000256" key="7">
    <source>
        <dbReference type="ARBA" id="ARBA00023136"/>
    </source>
</evidence>
<sequence length="300" mass="32053">MSHDHSHAAANRKRLGIAFGITFTILLAEVIGAVWTGSLSLLVDAGHMLTDTVGLFMALVATHLTLRPPTTKRTWGLHRAEVLAAGAQATVLFGVGVFALVEGVRRLMEPAEIESTGLLIFGIVGLAGNLISLAVLSGGKDSNLNMRAAFLEVLNDALGSVAVIVSAIIIATTGWAYADSIAGMLIALLILPRALMIFRESTSILLESTPSGVDLEEVRQHIMALPHVIAVHDLHASQISSTLPTLSAHVVIDDSCFRDFHAPQILDSLQECVRDDFGIEHATFQLEPASHSVHEFTVHD</sequence>
<dbReference type="InterPro" id="IPR036837">
    <property type="entry name" value="Cation_efflux_CTD_sf"/>
</dbReference>
<proteinExistence type="inferred from homology"/>
<comment type="caution">
    <text evidence="11">The sequence shown here is derived from an EMBL/GenBank/DDBJ whole genome shotgun (WGS) entry which is preliminary data.</text>
</comment>
<dbReference type="InterPro" id="IPR058533">
    <property type="entry name" value="Cation_efflux_TM"/>
</dbReference>
<evidence type="ECO:0000259" key="10">
    <source>
        <dbReference type="Pfam" id="PF16916"/>
    </source>
</evidence>
<keyword evidence="12" id="KW-1185">Reference proteome</keyword>
<dbReference type="InterPro" id="IPR050681">
    <property type="entry name" value="CDF/SLC30A"/>
</dbReference>
<dbReference type="SUPFAM" id="SSF161111">
    <property type="entry name" value="Cation efflux protein transmembrane domain-like"/>
    <property type="match status" value="1"/>
</dbReference>
<dbReference type="Gene3D" id="1.20.1510.10">
    <property type="entry name" value="Cation efflux protein transmembrane domain"/>
    <property type="match status" value="1"/>
</dbReference>
<keyword evidence="4 8" id="KW-0812">Transmembrane</keyword>
<dbReference type="RefSeq" id="WP_182170419.1">
    <property type="nucleotide sequence ID" value="NZ_CP059676.1"/>
</dbReference>
<dbReference type="PANTHER" id="PTHR11562:SF17">
    <property type="entry name" value="RE54080P-RELATED"/>
    <property type="match status" value="1"/>
</dbReference>
<evidence type="ECO:0000313" key="11">
    <source>
        <dbReference type="EMBL" id="MBM9433029.1"/>
    </source>
</evidence>
<dbReference type="Pfam" id="PF01545">
    <property type="entry name" value="Cation_efflux"/>
    <property type="match status" value="1"/>
</dbReference>